<comment type="subunit">
    <text evidence="3 4">Part of the 30S ribosomal subunit. Forms a bridge to the 50S subunit in the 70S ribosome, contacting the 23S rRNA.</text>
</comment>
<dbReference type="HAMAP" id="MF_01343_B">
    <property type="entry name" value="Ribosomal_uS15_B"/>
    <property type="match status" value="1"/>
</dbReference>
<accession>A0A955I8J6</accession>
<keyword evidence="2 4" id="KW-0687">Ribonucleoprotein</keyword>
<evidence type="ECO:0000313" key="7">
    <source>
        <dbReference type="EMBL" id="MCA9380009.1"/>
    </source>
</evidence>
<comment type="caution">
    <text evidence="7">The sequence shown here is derived from an EMBL/GenBank/DDBJ whole genome shotgun (WGS) entry which is preliminary data.</text>
</comment>
<comment type="function">
    <text evidence="4">Forms an intersubunit bridge (bridge B4) with the 23S rRNA of the 50S subunit in the ribosome.</text>
</comment>
<dbReference type="InterPro" id="IPR009068">
    <property type="entry name" value="uS15_NS1_RNA-bd_sf"/>
</dbReference>
<dbReference type="CDD" id="cd00353">
    <property type="entry name" value="Ribosomal_S15p_S13e"/>
    <property type="match status" value="1"/>
</dbReference>
<dbReference type="NCBIfam" id="TIGR00952">
    <property type="entry name" value="S15_bact"/>
    <property type="match status" value="1"/>
</dbReference>
<proteinExistence type="inferred from homology"/>
<dbReference type="InterPro" id="IPR005290">
    <property type="entry name" value="Ribosomal_uS15_bac-type"/>
</dbReference>
<dbReference type="GO" id="GO:0006412">
    <property type="term" value="P:translation"/>
    <property type="evidence" value="ECO:0007669"/>
    <property type="project" value="UniProtKB-UniRule"/>
</dbReference>
<reference evidence="7" key="2">
    <citation type="journal article" date="2021" name="Microbiome">
        <title>Successional dynamics and alternative stable states in a saline activated sludge microbial community over 9 years.</title>
        <authorList>
            <person name="Wang Y."/>
            <person name="Ye J."/>
            <person name="Ju F."/>
            <person name="Liu L."/>
            <person name="Boyd J.A."/>
            <person name="Deng Y."/>
            <person name="Parks D.H."/>
            <person name="Jiang X."/>
            <person name="Yin X."/>
            <person name="Woodcroft B.J."/>
            <person name="Tyson G.W."/>
            <person name="Hugenholtz P."/>
            <person name="Polz M.F."/>
            <person name="Zhang T."/>
        </authorList>
    </citation>
    <scope>NUCLEOTIDE SEQUENCE</scope>
    <source>
        <strain evidence="7">HKST-UBA15</strain>
    </source>
</reference>
<dbReference type="SMART" id="SM01387">
    <property type="entry name" value="Ribosomal_S15"/>
    <property type="match status" value="1"/>
</dbReference>
<dbReference type="SUPFAM" id="SSF47060">
    <property type="entry name" value="S15/NS1 RNA-binding domain"/>
    <property type="match status" value="1"/>
</dbReference>
<evidence type="ECO:0000256" key="4">
    <source>
        <dbReference type="HAMAP-Rule" id="MF_01343"/>
    </source>
</evidence>
<evidence type="ECO:0000256" key="2">
    <source>
        <dbReference type="ARBA" id="ARBA00023274"/>
    </source>
</evidence>
<dbReference type="GO" id="GO:0022627">
    <property type="term" value="C:cytosolic small ribosomal subunit"/>
    <property type="evidence" value="ECO:0007669"/>
    <property type="project" value="TreeGrafter"/>
</dbReference>
<evidence type="ECO:0000256" key="1">
    <source>
        <dbReference type="ARBA" id="ARBA00022980"/>
    </source>
</evidence>
<keyword evidence="4 6" id="KW-0694">RNA-binding</keyword>
<dbReference type="InterPro" id="IPR000589">
    <property type="entry name" value="Ribosomal_uS15"/>
</dbReference>
<dbReference type="Gene3D" id="1.10.287.10">
    <property type="entry name" value="S15/NS1, RNA-binding"/>
    <property type="match status" value="1"/>
</dbReference>
<dbReference type="Pfam" id="PF00312">
    <property type="entry name" value="Ribosomal_S15"/>
    <property type="match status" value="1"/>
</dbReference>
<dbReference type="GO" id="GO:0003735">
    <property type="term" value="F:structural constituent of ribosome"/>
    <property type="evidence" value="ECO:0007669"/>
    <property type="project" value="InterPro"/>
</dbReference>
<protein>
    <recommendedName>
        <fullName evidence="4">Small ribosomal subunit protein uS15</fullName>
    </recommendedName>
</protein>
<evidence type="ECO:0000313" key="8">
    <source>
        <dbReference type="Proteomes" id="UP000745577"/>
    </source>
</evidence>
<dbReference type="GO" id="GO:0019843">
    <property type="term" value="F:rRNA binding"/>
    <property type="evidence" value="ECO:0007669"/>
    <property type="project" value="UniProtKB-UniRule"/>
</dbReference>
<reference evidence="7" key="1">
    <citation type="submission" date="2020-04" db="EMBL/GenBank/DDBJ databases">
        <authorList>
            <person name="Zhang T."/>
        </authorList>
    </citation>
    <scope>NUCLEOTIDE SEQUENCE</scope>
    <source>
        <strain evidence="7">HKST-UBA15</strain>
    </source>
</reference>
<comment type="function">
    <text evidence="4 6">One of the primary rRNA binding proteins, it binds directly to 16S rRNA where it helps nucleate assembly of the platform of the 30S subunit by binding and bridging several RNA helices of the 16S rRNA.</text>
</comment>
<dbReference type="AlphaFoldDB" id="A0A955I8J6"/>
<dbReference type="Proteomes" id="UP000745577">
    <property type="component" value="Unassembled WGS sequence"/>
</dbReference>
<organism evidence="7 8">
    <name type="scientific">Candidatus Dojkabacteria bacterium</name>
    <dbReference type="NCBI Taxonomy" id="2099670"/>
    <lineage>
        <taxon>Bacteria</taxon>
        <taxon>Candidatus Dojkabacteria</taxon>
    </lineage>
</organism>
<keyword evidence="1 4" id="KW-0689">Ribosomal protein</keyword>
<evidence type="ECO:0000256" key="3">
    <source>
        <dbReference type="ARBA" id="ARBA00064542"/>
    </source>
</evidence>
<gene>
    <name evidence="4 7" type="primary">rpsO</name>
    <name evidence="7" type="ORF">KC675_02405</name>
</gene>
<dbReference type="FunFam" id="1.10.287.10:FF:000002">
    <property type="entry name" value="30S ribosomal protein S15"/>
    <property type="match status" value="1"/>
</dbReference>
<dbReference type="PROSITE" id="PS00362">
    <property type="entry name" value="RIBOSOMAL_S15"/>
    <property type="match status" value="1"/>
</dbReference>
<dbReference type="PANTHER" id="PTHR23321">
    <property type="entry name" value="RIBOSOMAL PROTEIN S15, BACTERIAL AND ORGANELLAR"/>
    <property type="match status" value="1"/>
</dbReference>
<keyword evidence="4 6" id="KW-0699">rRNA-binding</keyword>
<sequence>MALTKEQKLEVISKYRTGDSDTGSPQVQIALLTHEINDLIEHLKIHKKDKHSRRGLLGMVGSRMRLMKYLEKKEGVEAVNKLKKQLKLN</sequence>
<evidence type="ECO:0000256" key="5">
    <source>
        <dbReference type="RuleBase" id="RU003919"/>
    </source>
</evidence>
<evidence type="ECO:0000256" key="6">
    <source>
        <dbReference type="RuleBase" id="RU004524"/>
    </source>
</evidence>
<dbReference type="EMBL" id="JAGQLL010000024">
    <property type="protein sequence ID" value="MCA9380009.1"/>
    <property type="molecule type" value="Genomic_DNA"/>
</dbReference>
<name>A0A955I8J6_9BACT</name>
<comment type="similarity">
    <text evidence="4 5">Belongs to the universal ribosomal protein uS15 family.</text>
</comment>
<dbReference type="PANTHER" id="PTHR23321:SF26">
    <property type="entry name" value="SMALL RIBOSOMAL SUBUNIT PROTEIN US15M"/>
    <property type="match status" value="1"/>
</dbReference>